<dbReference type="EMBL" id="CAJOAZ010008873">
    <property type="protein sequence ID" value="CAF4192792.1"/>
    <property type="molecule type" value="Genomic_DNA"/>
</dbReference>
<gene>
    <name evidence="2" type="ORF">OXD698_LOCUS40382</name>
</gene>
<evidence type="ECO:0000313" key="2">
    <source>
        <dbReference type="EMBL" id="CAF4192792.1"/>
    </source>
</evidence>
<evidence type="ECO:0000256" key="1">
    <source>
        <dbReference type="SAM" id="SignalP"/>
    </source>
</evidence>
<dbReference type="SUPFAM" id="SSF53335">
    <property type="entry name" value="S-adenosyl-L-methionine-dependent methyltransferases"/>
    <property type="match status" value="1"/>
</dbReference>
<keyword evidence="1" id="KW-0732">Signal</keyword>
<dbReference type="Proteomes" id="UP000663844">
    <property type="component" value="Unassembled WGS sequence"/>
</dbReference>
<dbReference type="InterPro" id="IPR029063">
    <property type="entry name" value="SAM-dependent_MTases_sf"/>
</dbReference>
<feature type="signal peptide" evidence="1">
    <location>
        <begin position="1"/>
        <end position="16"/>
    </location>
</feature>
<name>A0A820B398_9BILA</name>
<dbReference type="Gene3D" id="3.40.50.150">
    <property type="entry name" value="Vaccinia Virus protein VP39"/>
    <property type="match status" value="1"/>
</dbReference>
<sequence length="119" mass="14074">MFYLFLIFFLTDLCYAHSDSIQLENAQQTFNTHINNQTINLYDSKTLEQIPIESFNIIFTSNLLLVNQDLINCLISLRRLLVPNDLLLLLELVHIPLYFHLIFGFIDQWWSSSDDDYNI</sequence>
<evidence type="ECO:0000313" key="3">
    <source>
        <dbReference type="Proteomes" id="UP000663844"/>
    </source>
</evidence>
<dbReference type="AlphaFoldDB" id="A0A820B398"/>
<proteinExistence type="predicted"/>
<accession>A0A820B398</accession>
<protein>
    <submittedName>
        <fullName evidence="2">Uncharacterized protein</fullName>
    </submittedName>
</protein>
<organism evidence="2 3">
    <name type="scientific">Adineta steineri</name>
    <dbReference type="NCBI Taxonomy" id="433720"/>
    <lineage>
        <taxon>Eukaryota</taxon>
        <taxon>Metazoa</taxon>
        <taxon>Spiralia</taxon>
        <taxon>Gnathifera</taxon>
        <taxon>Rotifera</taxon>
        <taxon>Eurotatoria</taxon>
        <taxon>Bdelloidea</taxon>
        <taxon>Adinetida</taxon>
        <taxon>Adinetidae</taxon>
        <taxon>Adineta</taxon>
    </lineage>
</organism>
<comment type="caution">
    <text evidence="2">The sequence shown here is derived from an EMBL/GenBank/DDBJ whole genome shotgun (WGS) entry which is preliminary data.</text>
</comment>
<feature type="chain" id="PRO_5032714692" evidence="1">
    <location>
        <begin position="17"/>
        <end position="119"/>
    </location>
</feature>
<reference evidence="2" key="1">
    <citation type="submission" date="2021-02" db="EMBL/GenBank/DDBJ databases">
        <authorList>
            <person name="Nowell W R."/>
        </authorList>
    </citation>
    <scope>NUCLEOTIDE SEQUENCE</scope>
</reference>